<feature type="non-terminal residue" evidence="6">
    <location>
        <position position="1"/>
    </location>
</feature>
<dbReference type="Pfam" id="PF00076">
    <property type="entry name" value="RRM_1"/>
    <property type="match status" value="1"/>
</dbReference>
<proteinExistence type="predicted"/>
<keyword evidence="7" id="KW-1185">Reference proteome</keyword>
<evidence type="ECO:0000256" key="1">
    <source>
        <dbReference type="ARBA" id="ARBA00004604"/>
    </source>
</evidence>
<evidence type="ECO:0000256" key="2">
    <source>
        <dbReference type="ARBA" id="ARBA00022884"/>
    </source>
</evidence>
<dbReference type="SUPFAM" id="SSF54928">
    <property type="entry name" value="RNA-binding domain, RBD"/>
    <property type="match status" value="1"/>
</dbReference>
<dbReference type="InParanoid" id="A0A167QD21"/>
<gene>
    <name evidence="6" type="ORF">PHYBLDRAFT_14704</name>
</gene>
<keyword evidence="3" id="KW-0539">Nucleus</keyword>
<dbReference type="PROSITE" id="PS50102">
    <property type="entry name" value="RRM"/>
    <property type="match status" value="1"/>
</dbReference>
<dbReference type="GO" id="GO:0003723">
    <property type="term" value="F:RNA binding"/>
    <property type="evidence" value="ECO:0007669"/>
    <property type="project" value="UniProtKB-UniRule"/>
</dbReference>
<evidence type="ECO:0000256" key="4">
    <source>
        <dbReference type="PROSITE-ProRule" id="PRU00176"/>
    </source>
</evidence>
<dbReference type="GeneID" id="28992693"/>
<dbReference type="Gene3D" id="3.30.70.330">
    <property type="match status" value="1"/>
</dbReference>
<dbReference type="OrthoDB" id="21467at2759"/>
<protein>
    <recommendedName>
        <fullName evidence="5">RRM domain-containing protein</fullName>
    </recommendedName>
</protein>
<dbReference type="SMART" id="SM00360">
    <property type="entry name" value="RRM"/>
    <property type="match status" value="1"/>
</dbReference>
<evidence type="ECO:0000256" key="3">
    <source>
        <dbReference type="ARBA" id="ARBA00023242"/>
    </source>
</evidence>
<dbReference type="InterPro" id="IPR012677">
    <property type="entry name" value="Nucleotide-bd_a/b_plait_sf"/>
</dbReference>
<dbReference type="PANTHER" id="PTHR46754">
    <property type="entry name" value="MKI67 FHA DOMAIN-INTERACTING NUCLEOLAR PHOSPHOPROTEIN"/>
    <property type="match status" value="1"/>
</dbReference>
<comment type="subcellular location">
    <subcellularLocation>
        <location evidence="1">Nucleus</location>
        <location evidence="1">Nucleolus</location>
    </subcellularLocation>
</comment>
<dbReference type="Proteomes" id="UP000077315">
    <property type="component" value="Unassembled WGS sequence"/>
</dbReference>
<dbReference type="EMBL" id="KV440972">
    <property type="protein sequence ID" value="OAD79509.1"/>
    <property type="molecule type" value="Genomic_DNA"/>
</dbReference>
<reference evidence="7" key="1">
    <citation type="submission" date="2015-06" db="EMBL/GenBank/DDBJ databases">
        <title>Expansion of signal transduction pathways in fungi by whole-genome duplication.</title>
        <authorList>
            <consortium name="DOE Joint Genome Institute"/>
            <person name="Corrochano L.M."/>
            <person name="Kuo A."/>
            <person name="Marcet-Houben M."/>
            <person name="Polaino S."/>
            <person name="Salamov A."/>
            <person name="Villalobos J.M."/>
            <person name="Alvarez M.I."/>
            <person name="Avalos J."/>
            <person name="Benito E.P."/>
            <person name="Benoit I."/>
            <person name="Burger G."/>
            <person name="Camino L.P."/>
            <person name="Canovas D."/>
            <person name="Cerda-Olmedo E."/>
            <person name="Cheng J.-F."/>
            <person name="Dominguez A."/>
            <person name="Elias M."/>
            <person name="Eslava A.P."/>
            <person name="Glaser F."/>
            <person name="Grimwood J."/>
            <person name="Gutierrez G."/>
            <person name="Heitman J."/>
            <person name="Henrissat B."/>
            <person name="Iturriaga E.A."/>
            <person name="Lang B.F."/>
            <person name="Lavin J.L."/>
            <person name="Lee S."/>
            <person name="Li W."/>
            <person name="Lindquist E."/>
            <person name="Lopez-Garcia S."/>
            <person name="Luque E.M."/>
            <person name="Marcos A.T."/>
            <person name="Martin J."/>
            <person name="McCluskey K."/>
            <person name="Medina H.R."/>
            <person name="Miralles-Duran A."/>
            <person name="Miyazaki A."/>
            <person name="Munoz-Torres E."/>
            <person name="Oguiza J.A."/>
            <person name="Ohm R."/>
            <person name="Olmedo M."/>
            <person name="Orejas M."/>
            <person name="Ortiz-Castellanos L."/>
            <person name="Pisabarro A.G."/>
            <person name="Rodriguez-Romero J."/>
            <person name="Ruiz-Herrera J."/>
            <person name="Ruiz-Vazquez R."/>
            <person name="Sanz C."/>
            <person name="Schackwitz W."/>
            <person name="Schmutz J."/>
            <person name="Shahriari M."/>
            <person name="Shelest E."/>
            <person name="Silva-Franco F."/>
            <person name="Soanes D."/>
            <person name="Syed K."/>
            <person name="Tagua V.G."/>
            <person name="Talbot N.J."/>
            <person name="Thon M."/>
            <person name="De vries R.P."/>
            <person name="Wiebenga A."/>
            <person name="Yadav J.S."/>
            <person name="Braun E.L."/>
            <person name="Baker S."/>
            <person name="Garre V."/>
            <person name="Horwitz B."/>
            <person name="Torres-Martinez S."/>
            <person name="Idnurm A."/>
            <person name="Herrera-Estrella A."/>
            <person name="Gabaldon T."/>
            <person name="Grigoriev I.V."/>
        </authorList>
    </citation>
    <scope>NUCLEOTIDE SEQUENCE [LARGE SCALE GENOMIC DNA]</scope>
    <source>
        <strain evidence="7">NRRL 1555(-)</strain>
    </source>
</reference>
<dbReference type="CDD" id="cd12307">
    <property type="entry name" value="RRM_NIFK_like"/>
    <property type="match status" value="1"/>
</dbReference>
<dbReference type="VEuPathDB" id="FungiDB:PHYBLDRAFT_14704"/>
<evidence type="ECO:0000313" key="6">
    <source>
        <dbReference type="EMBL" id="OAD79509.1"/>
    </source>
</evidence>
<organism evidence="6 7">
    <name type="scientific">Phycomyces blakesleeanus (strain ATCC 8743b / DSM 1359 / FGSC 10004 / NBRC 33097 / NRRL 1555)</name>
    <dbReference type="NCBI Taxonomy" id="763407"/>
    <lineage>
        <taxon>Eukaryota</taxon>
        <taxon>Fungi</taxon>
        <taxon>Fungi incertae sedis</taxon>
        <taxon>Mucoromycota</taxon>
        <taxon>Mucoromycotina</taxon>
        <taxon>Mucoromycetes</taxon>
        <taxon>Mucorales</taxon>
        <taxon>Phycomycetaceae</taxon>
        <taxon>Phycomyces</taxon>
    </lineage>
</organism>
<name>A0A167QD21_PHYB8</name>
<evidence type="ECO:0000259" key="5">
    <source>
        <dbReference type="PROSITE" id="PS50102"/>
    </source>
</evidence>
<dbReference type="InterPro" id="IPR035979">
    <property type="entry name" value="RBD_domain_sf"/>
</dbReference>
<dbReference type="AlphaFoldDB" id="A0A167QD21"/>
<feature type="domain" description="RRM" evidence="5">
    <location>
        <begin position="3"/>
        <end position="81"/>
    </location>
</feature>
<keyword evidence="2 4" id="KW-0694">RNA-binding</keyword>
<evidence type="ECO:0000313" key="7">
    <source>
        <dbReference type="Proteomes" id="UP000077315"/>
    </source>
</evidence>
<dbReference type="InterPro" id="IPR000504">
    <property type="entry name" value="RRM_dom"/>
</dbReference>
<accession>A0A167QD21</accession>
<sequence>KTGVIYLGRIPHGFFEKEMKEYFSQFGEVTRLRLSRNKKTGNSKHYAFIEFASEDVAAIVADTMNNYMLFERVLMCHVVPKEKIHENLFVGANKKFKKVPWLKVFAKKHNKPKTPEELAKQVAGLTRQQNKRQKRLEALGIDYALPSYA</sequence>
<dbReference type="STRING" id="763407.A0A167QD21"/>
<dbReference type="FunCoup" id="A0A167QD21">
    <property type="interactions" value="671"/>
</dbReference>
<dbReference type="GO" id="GO:0005730">
    <property type="term" value="C:nucleolus"/>
    <property type="evidence" value="ECO:0007669"/>
    <property type="project" value="UniProtKB-SubCell"/>
</dbReference>
<dbReference type="RefSeq" id="XP_018297549.1">
    <property type="nucleotide sequence ID" value="XM_018431787.1"/>
</dbReference>